<accession>A0A6A6R895</accession>
<evidence type="ECO:0008006" key="4">
    <source>
        <dbReference type="Google" id="ProtNLM"/>
    </source>
</evidence>
<feature type="chain" id="PRO_5025579431" description="Secreted protein" evidence="1">
    <location>
        <begin position="22"/>
        <end position="115"/>
    </location>
</feature>
<organism evidence="2 3">
    <name type="scientific">Lophium mytilinum</name>
    <dbReference type="NCBI Taxonomy" id="390894"/>
    <lineage>
        <taxon>Eukaryota</taxon>
        <taxon>Fungi</taxon>
        <taxon>Dikarya</taxon>
        <taxon>Ascomycota</taxon>
        <taxon>Pezizomycotina</taxon>
        <taxon>Dothideomycetes</taxon>
        <taxon>Pleosporomycetidae</taxon>
        <taxon>Mytilinidiales</taxon>
        <taxon>Mytilinidiaceae</taxon>
        <taxon>Lophium</taxon>
    </lineage>
</organism>
<feature type="signal peptide" evidence="1">
    <location>
        <begin position="1"/>
        <end position="21"/>
    </location>
</feature>
<keyword evidence="1" id="KW-0732">Signal</keyword>
<dbReference type="EMBL" id="MU004184">
    <property type="protein sequence ID" value="KAF2499657.1"/>
    <property type="molecule type" value="Genomic_DNA"/>
</dbReference>
<sequence length="115" mass="12354">MSERVVFASVLVFCTPGLLFGPHLDCGWPSTPTAPQYLAARPPSLADLPVSRASSGGAYFTAMEQIDFVDLGLRAVEPPTTSKICSRMLAFNLAHRVSRTSPKSYQPPRSLSSVA</sequence>
<protein>
    <recommendedName>
        <fullName evidence="4">Secreted protein</fullName>
    </recommendedName>
</protein>
<gene>
    <name evidence="2" type="ORF">BU16DRAFT_615057</name>
</gene>
<keyword evidence="3" id="KW-1185">Reference proteome</keyword>
<dbReference type="Proteomes" id="UP000799750">
    <property type="component" value="Unassembled WGS sequence"/>
</dbReference>
<evidence type="ECO:0000313" key="2">
    <source>
        <dbReference type="EMBL" id="KAF2499657.1"/>
    </source>
</evidence>
<evidence type="ECO:0000256" key="1">
    <source>
        <dbReference type="SAM" id="SignalP"/>
    </source>
</evidence>
<evidence type="ECO:0000313" key="3">
    <source>
        <dbReference type="Proteomes" id="UP000799750"/>
    </source>
</evidence>
<dbReference type="AlphaFoldDB" id="A0A6A6R895"/>
<reference evidence="2" key="1">
    <citation type="journal article" date="2020" name="Stud. Mycol.">
        <title>101 Dothideomycetes genomes: a test case for predicting lifestyles and emergence of pathogens.</title>
        <authorList>
            <person name="Haridas S."/>
            <person name="Albert R."/>
            <person name="Binder M."/>
            <person name="Bloem J."/>
            <person name="Labutti K."/>
            <person name="Salamov A."/>
            <person name="Andreopoulos B."/>
            <person name="Baker S."/>
            <person name="Barry K."/>
            <person name="Bills G."/>
            <person name="Bluhm B."/>
            <person name="Cannon C."/>
            <person name="Castanera R."/>
            <person name="Culley D."/>
            <person name="Daum C."/>
            <person name="Ezra D."/>
            <person name="Gonzalez J."/>
            <person name="Henrissat B."/>
            <person name="Kuo A."/>
            <person name="Liang C."/>
            <person name="Lipzen A."/>
            <person name="Lutzoni F."/>
            <person name="Magnuson J."/>
            <person name="Mondo S."/>
            <person name="Nolan M."/>
            <person name="Ohm R."/>
            <person name="Pangilinan J."/>
            <person name="Park H.-J."/>
            <person name="Ramirez L."/>
            <person name="Alfaro M."/>
            <person name="Sun H."/>
            <person name="Tritt A."/>
            <person name="Yoshinaga Y."/>
            <person name="Zwiers L.-H."/>
            <person name="Turgeon B."/>
            <person name="Goodwin S."/>
            <person name="Spatafora J."/>
            <person name="Crous P."/>
            <person name="Grigoriev I."/>
        </authorList>
    </citation>
    <scope>NUCLEOTIDE SEQUENCE</scope>
    <source>
        <strain evidence="2">CBS 269.34</strain>
    </source>
</reference>
<name>A0A6A6R895_9PEZI</name>
<proteinExistence type="predicted"/>